<evidence type="ECO:0000256" key="1">
    <source>
        <dbReference type="ARBA" id="ARBA00007905"/>
    </source>
</evidence>
<evidence type="ECO:0000256" key="6">
    <source>
        <dbReference type="PIRSR" id="PIRSR000097-3"/>
    </source>
</evidence>
<dbReference type="InterPro" id="IPR018170">
    <property type="entry name" value="Aldo/ket_reductase_CS"/>
</dbReference>
<dbReference type="PANTHER" id="PTHR43827">
    <property type="entry name" value="2,5-DIKETO-D-GLUCONIC ACID REDUCTASE"/>
    <property type="match status" value="1"/>
</dbReference>
<feature type="domain" description="NADP-dependent oxidoreductase" evidence="7">
    <location>
        <begin position="8"/>
        <end position="279"/>
    </location>
</feature>
<comment type="caution">
    <text evidence="8">The sequence shown here is derived from an EMBL/GenBank/DDBJ whole genome shotgun (WGS) entry which is preliminary data.</text>
</comment>
<dbReference type="Pfam" id="PF00248">
    <property type="entry name" value="Aldo_ket_red"/>
    <property type="match status" value="1"/>
</dbReference>
<reference evidence="9" key="1">
    <citation type="journal article" date="2023" name="Commun. Biol.">
        <title>Genome analysis of Parmales, the sister group of diatoms, reveals the evolutionary specialization of diatoms from phago-mixotrophs to photoautotrophs.</title>
        <authorList>
            <person name="Ban H."/>
            <person name="Sato S."/>
            <person name="Yoshikawa S."/>
            <person name="Yamada K."/>
            <person name="Nakamura Y."/>
            <person name="Ichinomiya M."/>
            <person name="Sato N."/>
            <person name="Blanc-Mathieu R."/>
            <person name="Endo H."/>
            <person name="Kuwata A."/>
            <person name="Ogata H."/>
        </authorList>
    </citation>
    <scope>NUCLEOTIDE SEQUENCE [LARGE SCALE GENOMIC DNA]</scope>
    <source>
        <strain evidence="9">NIES 3700</strain>
    </source>
</reference>
<evidence type="ECO:0000256" key="5">
    <source>
        <dbReference type="PIRSR" id="PIRSR000097-2"/>
    </source>
</evidence>
<evidence type="ECO:0000256" key="3">
    <source>
        <dbReference type="ARBA" id="ARBA00023002"/>
    </source>
</evidence>
<keyword evidence="2" id="KW-0521">NADP</keyword>
<keyword evidence="3" id="KW-0560">Oxidoreductase</keyword>
<feature type="active site" description="Proton donor" evidence="4">
    <location>
        <position position="39"/>
    </location>
</feature>
<organism evidence="8 9">
    <name type="scientific">Triparma laevis f. longispina</name>
    <dbReference type="NCBI Taxonomy" id="1714387"/>
    <lineage>
        <taxon>Eukaryota</taxon>
        <taxon>Sar</taxon>
        <taxon>Stramenopiles</taxon>
        <taxon>Ochrophyta</taxon>
        <taxon>Bolidophyceae</taxon>
        <taxon>Parmales</taxon>
        <taxon>Triparmaceae</taxon>
        <taxon>Triparma</taxon>
    </lineage>
</organism>
<dbReference type="AlphaFoldDB" id="A0A9W7CDW2"/>
<evidence type="ECO:0000313" key="9">
    <source>
        <dbReference type="Proteomes" id="UP001165122"/>
    </source>
</evidence>
<dbReference type="PRINTS" id="PR00069">
    <property type="entry name" value="ALDKETRDTASE"/>
</dbReference>
<evidence type="ECO:0000256" key="4">
    <source>
        <dbReference type="PIRSR" id="PIRSR000097-1"/>
    </source>
</evidence>
<feature type="binding site" evidence="5">
    <location>
        <position position="109"/>
    </location>
    <ligand>
        <name>substrate</name>
    </ligand>
</feature>
<dbReference type="Gene3D" id="3.20.20.100">
    <property type="entry name" value="NADP-dependent oxidoreductase domain"/>
    <property type="match status" value="1"/>
</dbReference>
<dbReference type="InterPro" id="IPR036812">
    <property type="entry name" value="NAD(P)_OxRdtase_dom_sf"/>
</dbReference>
<name>A0A9W7CDW2_9STRA</name>
<dbReference type="Proteomes" id="UP001165122">
    <property type="component" value="Unassembled WGS sequence"/>
</dbReference>
<dbReference type="PANTHER" id="PTHR43827:SF3">
    <property type="entry name" value="NADP-DEPENDENT OXIDOREDUCTASE DOMAIN-CONTAINING PROTEIN"/>
    <property type="match status" value="1"/>
</dbReference>
<dbReference type="PROSITE" id="PS00063">
    <property type="entry name" value="ALDOKETO_REDUCTASE_3"/>
    <property type="match status" value="1"/>
</dbReference>
<sequence length="294" mass="33314">MSTLPIALGTYQMIPDIAYASVKKAIEVGYRHIDTAESYGNEKSIGLAIKDCIASGIIKREDLTVTTKLWPGSLSLNFGSEKTYDQTIESCKNELNEMGLDYFDLYLIHGPFSSTRISQYSALIHLKSLNLVKKIGVSNYGVKELEEIKHLEKPHVNQIEVSPICRQSEELREYMSVNGIKVWAYGSLSLLSNWRSDSKIGKESFTESELSHLKKSREVVARVSSKMGKTEAQILLRWALEFDYCIVPKSTNETRMKENLEVTNCTISEEDMQALNELDMKMPMCWSFDPINIS</sequence>
<accession>A0A9W7CDW2</accession>
<dbReference type="InterPro" id="IPR023210">
    <property type="entry name" value="NADP_OxRdtase_dom"/>
</dbReference>
<dbReference type="PROSITE" id="PS00798">
    <property type="entry name" value="ALDOKETO_REDUCTASE_1"/>
    <property type="match status" value="1"/>
</dbReference>
<dbReference type="CDD" id="cd19071">
    <property type="entry name" value="AKR_AKR1-5-like"/>
    <property type="match status" value="1"/>
</dbReference>
<dbReference type="EMBL" id="BRXW01000119">
    <property type="protein sequence ID" value="GMI08075.1"/>
    <property type="molecule type" value="Genomic_DNA"/>
</dbReference>
<protein>
    <recommendedName>
        <fullName evidence="7">NADP-dependent oxidoreductase domain-containing protein</fullName>
    </recommendedName>
</protein>
<comment type="similarity">
    <text evidence="1">Belongs to the aldo/keto reductase family.</text>
</comment>
<proteinExistence type="inferred from homology"/>
<evidence type="ECO:0000259" key="7">
    <source>
        <dbReference type="Pfam" id="PF00248"/>
    </source>
</evidence>
<dbReference type="OrthoDB" id="416253at2759"/>
<evidence type="ECO:0000313" key="8">
    <source>
        <dbReference type="EMBL" id="GMI08075.1"/>
    </source>
</evidence>
<gene>
    <name evidence="8" type="ORF">TrLO_g14285</name>
</gene>
<dbReference type="SUPFAM" id="SSF51430">
    <property type="entry name" value="NAD(P)-linked oxidoreductase"/>
    <property type="match status" value="1"/>
</dbReference>
<dbReference type="GO" id="GO:0016616">
    <property type="term" value="F:oxidoreductase activity, acting on the CH-OH group of donors, NAD or NADP as acceptor"/>
    <property type="evidence" value="ECO:0007669"/>
    <property type="project" value="UniProtKB-ARBA"/>
</dbReference>
<dbReference type="PIRSF" id="PIRSF000097">
    <property type="entry name" value="AKR"/>
    <property type="match status" value="1"/>
</dbReference>
<feature type="site" description="Lowers pKa of active site Tyr" evidence="6">
    <location>
        <position position="68"/>
    </location>
</feature>
<dbReference type="InterPro" id="IPR020471">
    <property type="entry name" value="AKR"/>
</dbReference>
<evidence type="ECO:0000256" key="2">
    <source>
        <dbReference type="ARBA" id="ARBA00022857"/>
    </source>
</evidence>
<keyword evidence="9" id="KW-1185">Reference proteome</keyword>